<dbReference type="InterPro" id="IPR050600">
    <property type="entry name" value="SETD3_SETD6_MTase"/>
</dbReference>
<dbReference type="CDD" id="cd19177">
    <property type="entry name" value="SET_SETD4"/>
    <property type="match status" value="1"/>
</dbReference>
<dbReference type="PROSITE" id="PS50280">
    <property type="entry name" value="SET"/>
    <property type="match status" value="1"/>
</dbReference>
<evidence type="ECO:0000313" key="6">
    <source>
        <dbReference type="Proteomes" id="UP000225706"/>
    </source>
</evidence>
<dbReference type="Pfam" id="PF00856">
    <property type="entry name" value="SET"/>
    <property type="match status" value="1"/>
</dbReference>
<evidence type="ECO:0000313" key="5">
    <source>
        <dbReference type="EMBL" id="PFX16912.1"/>
    </source>
</evidence>
<dbReference type="SUPFAM" id="SSF82199">
    <property type="entry name" value="SET domain"/>
    <property type="match status" value="1"/>
</dbReference>
<proteinExistence type="predicted"/>
<evidence type="ECO:0000256" key="1">
    <source>
        <dbReference type="ARBA" id="ARBA00022603"/>
    </source>
</evidence>
<dbReference type="GO" id="GO:0016279">
    <property type="term" value="F:protein-lysine N-methyltransferase activity"/>
    <property type="evidence" value="ECO:0007669"/>
    <property type="project" value="InterPro"/>
</dbReference>
<dbReference type="InterPro" id="IPR046341">
    <property type="entry name" value="SET_dom_sf"/>
</dbReference>
<reference evidence="6" key="1">
    <citation type="journal article" date="2017" name="bioRxiv">
        <title>Comparative analysis of the genomes of Stylophora pistillata and Acropora digitifera provides evidence for extensive differences between species of corals.</title>
        <authorList>
            <person name="Voolstra C.R."/>
            <person name="Li Y."/>
            <person name="Liew Y.J."/>
            <person name="Baumgarten S."/>
            <person name="Zoccola D."/>
            <person name="Flot J.-F."/>
            <person name="Tambutte S."/>
            <person name="Allemand D."/>
            <person name="Aranda M."/>
        </authorList>
    </citation>
    <scope>NUCLEOTIDE SEQUENCE [LARGE SCALE GENOMIC DNA]</scope>
</reference>
<dbReference type="EMBL" id="LSMT01000509">
    <property type="protein sequence ID" value="PFX16912.1"/>
    <property type="molecule type" value="Genomic_DNA"/>
</dbReference>
<dbReference type="AlphaFoldDB" id="A0A2B4RKY9"/>
<dbReference type="STRING" id="50429.A0A2B4RKY9"/>
<dbReference type="InterPro" id="IPR044429">
    <property type="entry name" value="SETD4_SET"/>
</dbReference>
<protein>
    <submittedName>
        <fullName evidence="5">SET domain-containing protein 4</fullName>
    </submittedName>
</protein>
<dbReference type="FunFam" id="3.90.1410.10:FF:000002">
    <property type="entry name" value="SET domain-containing protein 4 isoform X1"/>
    <property type="match status" value="1"/>
</dbReference>
<accession>A0A2B4RKY9</accession>
<gene>
    <name evidence="5" type="primary">SETD4</name>
    <name evidence="5" type="ORF">AWC38_SpisGene18785</name>
</gene>
<name>A0A2B4RKY9_STYPI</name>
<dbReference type="InterPro" id="IPR001214">
    <property type="entry name" value="SET_dom"/>
</dbReference>
<dbReference type="PANTHER" id="PTHR13271:SF151">
    <property type="entry name" value="SET DOMAIN-CONTAINING PROTEIN 4"/>
    <property type="match status" value="1"/>
</dbReference>
<dbReference type="Pfam" id="PF09273">
    <property type="entry name" value="Rubis-subs-bind"/>
    <property type="match status" value="1"/>
</dbReference>
<sequence>MGSYGRTGRKRKRKRDGNYQRELGAAVFEPGYIELLKWAKRNGISFGKLRPAYFRQTGRGLMTCRKLSEGELVISVPEKMLITTKTAERSQILETFIKIQPKHSLTTIQILCVFILYEKFQRESSFWYPYITTLPTSFNTPAYFKPEELSTLPSSLQQQCVTQIQTVRDSYEELKGYLEYDTTMLDKTFLDFLTFDEFRWAWFVVNTRSVYKANSMDLSPSSKSQMQDNYALAPVLDLLNHNDMAEVQAGFNQESKHYEISTLTPYKKGAQVFINYGPHDNRKLLLEYGFILPQNLHNTVAFSEDLIYSVVLPDIFGISRRKREIIAVNDLHKDLCCSEGSGLSWNLLVLLRILAMKEDHLKRHWQRVLTGEFLGEDVENRVLQWRQCLIEKVLVCNELDEKDIAKCLSSDTQQSENVKLALSLRNQEKQILQNALDMIKIPG</sequence>
<keyword evidence="1" id="KW-0489">Methyltransferase</keyword>
<feature type="domain" description="SET" evidence="4">
    <location>
        <begin position="42"/>
        <end position="277"/>
    </location>
</feature>
<dbReference type="Proteomes" id="UP000225706">
    <property type="component" value="Unassembled WGS sequence"/>
</dbReference>
<keyword evidence="2" id="KW-0808">Transferase</keyword>
<keyword evidence="3" id="KW-0949">S-adenosyl-L-methionine</keyword>
<evidence type="ECO:0000256" key="3">
    <source>
        <dbReference type="ARBA" id="ARBA00022691"/>
    </source>
</evidence>
<dbReference type="OrthoDB" id="341421at2759"/>
<dbReference type="InterPro" id="IPR015353">
    <property type="entry name" value="Rubisco_LSMT_subst-bd"/>
</dbReference>
<dbReference type="Gene3D" id="3.90.1420.10">
    <property type="entry name" value="Rubisco LSMT, substrate-binding domain"/>
    <property type="match status" value="1"/>
</dbReference>
<keyword evidence="6" id="KW-1185">Reference proteome</keyword>
<evidence type="ECO:0000259" key="4">
    <source>
        <dbReference type="PROSITE" id="PS50280"/>
    </source>
</evidence>
<evidence type="ECO:0000256" key="2">
    <source>
        <dbReference type="ARBA" id="ARBA00022679"/>
    </source>
</evidence>
<dbReference type="Gene3D" id="3.90.1410.10">
    <property type="entry name" value="set domain protein methyltransferase, domain 1"/>
    <property type="match status" value="1"/>
</dbReference>
<dbReference type="InterPro" id="IPR036464">
    <property type="entry name" value="Rubisco_LSMT_subst-bd_sf"/>
</dbReference>
<organism evidence="5 6">
    <name type="scientific">Stylophora pistillata</name>
    <name type="common">Smooth cauliflower coral</name>
    <dbReference type="NCBI Taxonomy" id="50429"/>
    <lineage>
        <taxon>Eukaryota</taxon>
        <taxon>Metazoa</taxon>
        <taxon>Cnidaria</taxon>
        <taxon>Anthozoa</taxon>
        <taxon>Hexacorallia</taxon>
        <taxon>Scleractinia</taxon>
        <taxon>Astrocoeniina</taxon>
        <taxon>Pocilloporidae</taxon>
        <taxon>Stylophora</taxon>
    </lineage>
</organism>
<dbReference type="GO" id="GO:0032259">
    <property type="term" value="P:methylation"/>
    <property type="evidence" value="ECO:0007669"/>
    <property type="project" value="UniProtKB-KW"/>
</dbReference>
<comment type="caution">
    <text evidence="5">The sequence shown here is derived from an EMBL/GenBank/DDBJ whole genome shotgun (WGS) entry which is preliminary data.</text>
</comment>
<dbReference type="PANTHER" id="PTHR13271">
    <property type="entry name" value="UNCHARACTERIZED PUTATIVE METHYLTRANSFERASE"/>
    <property type="match status" value="1"/>
</dbReference>